<dbReference type="Proteomes" id="UP001500822">
    <property type="component" value="Unassembled WGS sequence"/>
</dbReference>
<proteinExistence type="predicted"/>
<dbReference type="RefSeq" id="WP_345314431.1">
    <property type="nucleotide sequence ID" value="NZ_BAABIE010000026.1"/>
</dbReference>
<comment type="caution">
    <text evidence="1">The sequence shown here is derived from an EMBL/GenBank/DDBJ whole genome shotgun (WGS) entry which is preliminary data.</text>
</comment>
<evidence type="ECO:0008006" key="3">
    <source>
        <dbReference type="Google" id="ProtNLM"/>
    </source>
</evidence>
<evidence type="ECO:0000313" key="2">
    <source>
        <dbReference type="Proteomes" id="UP001500822"/>
    </source>
</evidence>
<reference evidence="2" key="1">
    <citation type="journal article" date="2019" name="Int. J. Syst. Evol. Microbiol.">
        <title>The Global Catalogue of Microorganisms (GCM) 10K type strain sequencing project: providing services to taxonomists for standard genome sequencing and annotation.</title>
        <authorList>
            <consortium name="The Broad Institute Genomics Platform"/>
            <consortium name="The Broad Institute Genome Sequencing Center for Infectious Disease"/>
            <person name="Wu L."/>
            <person name="Ma J."/>
        </authorList>
    </citation>
    <scope>NUCLEOTIDE SEQUENCE [LARGE SCALE GENOMIC DNA]</scope>
    <source>
        <strain evidence="2">JCM 18077</strain>
    </source>
</reference>
<organism evidence="1 2">
    <name type="scientific">Gordonia alkaliphila</name>
    <dbReference type="NCBI Taxonomy" id="1053547"/>
    <lineage>
        <taxon>Bacteria</taxon>
        <taxon>Bacillati</taxon>
        <taxon>Actinomycetota</taxon>
        <taxon>Actinomycetes</taxon>
        <taxon>Mycobacteriales</taxon>
        <taxon>Gordoniaceae</taxon>
        <taxon>Gordonia</taxon>
    </lineage>
</organism>
<gene>
    <name evidence="1" type="ORF">GCM10023217_34080</name>
</gene>
<dbReference type="EMBL" id="BAABIE010000026">
    <property type="protein sequence ID" value="GAA4758784.1"/>
    <property type="molecule type" value="Genomic_DNA"/>
</dbReference>
<keyword evidence="2" id="KW-1185">Reference proteome</keyword>
<accession>A0ABP8ZKP3</accession>
<name>A0ABP8ZKP3_9ACTN</name>
<evidence type="ECO:0000313" key="1">
    <source>
        <dbReference type="EMBL" id="GAA4758784.1"/>
    </source>
</evidence>
<protein>
    <recommendedName>
        <fullName evidence="3">Minor tail protein</fullName>
    </recommendedName>
</protein>
<sequence>MSPHDGFEVAIFGIEASRWDVHGALAGRQGVWIGEGQLSGILDAPYESSWSQTARGGGATHVRDRYIPRDMTVGFHVNGTGSAVVAPETVAGEREAAFARALTSPPYRWSPTRRTARMRVTTVLSGARELAIRGTEVPDIDIGSDVLMDSYVNPLYSLRAGIPFWSSGLVDPRPAFETTSTTGSGTVEVRNPGDVPARYSIVLTPGDWTISDPSWSGEAGQVAPGGPHADRTIDVHVPVAAGGAIVSRDPRRIPIASASGENLVSIQQGRFLVYDLPPWTPPTELSISVRNAPAGGARAEYLIEKLWTRAWGMEAPEVLP</sequence>